<evidence type="ECO:0000256" key="1">
    <source>
        <dbReference type="ARBA" id="ARBA00022485"/>
    </source>
</evidence>
<dbReference type="CDD" id="cd02440">
    <property type="entry name" value="AdoMet_MTases"/>
    <property type="match status" value="1"/>
</dbReference>
<dbReference type="EC" id="2.1.1.190" evidence="9"/>
<evidence type="ECO:0000256" key="8">
    <source>
        <dbReference type="ARBA" id="ARBA00023014"/>
    </source>
</evidence>
<feature type="active site" evidence="11">
    <location>
        <position position="398"/>
    </location>
</feature>
<dbReference type="Proteomes" id="UP001595692">
    <property type="component" value="Unassembled WGS sequence"/>
</dbReference>
<dbReference type="Gene3D" id="2.40.50.140">
    <property type="entry name" value="Nucleic acid-binding proteins"/>
    <property type="match status" value="1"/>
</dbReference>
<evidence type="ECO:0000256" key="10">
    <source>
        <dbReference type="PROSITE-ProRule" id="PRU01024"/>
    </source>
</evidence>
<dbReference type="SUPFAM" id="SSF53335">
    <property type="entry name" value="S-adenosyl-L-methionine-dependent methyltransferases"/>
    <property type="match status" value="1"/>
</dbReference>
<dbReference type="PROSITE" id="PS50926">
    <property type="entry name" value="TRAM"/>
    <property type="match status" value="1"/>
</dbReference>
<feature type="binding site" evidence="9">
    <location>
        <position position="351"/>
    </location>
    <ligand>
        <name>S-adenosyl-L-methionine</name>
        <dbReference type="ChEBI" id="CHEBI:59789"/>
    </ligand>
</feature>
<comment type="function">
    <text evidence="9">Catalyzes the formation of 5-methyl-uridine at position 1939 (m5U1939) in 23S rRNA.</text>
</comment>
<dbReference type="InterPro" id="IPR001566">
    <property type="entry name" value="23S_rRNA_MeTrfase_RlmD"/>
</dbReference>
<dbReference type="EMBL" id="JBHSAF010000006">
    <property type="protein sequence ID" value="MFC3913190.1"/>
    <property type="molecule type" value="Genomic_DNA"/>
</dbReference>
<keyword evidence="2 9" id="KW-0698">rRNA processing</keyword>
<dbReference type="InterPro" id="IPR002792">
    <property type="entry name" value="TRAM_dom"/>
</dbReference>
<keyword evidence="4 9" id="KW-0808">Transferase</keyword>
<proteinExistence type="inferred from homology"/>
<feature type="binding site" evidence="9">
    <location>
        <position position="170"/>
    </location>
    <ligand>
        <name>[4Fe-4S] cluster</name>
        <dbReference type="ChEBI" id="CHEBI:49883"/>
    </ligand>
</feature>
<feature type="binding site" evidence="9">
    <location>
        <position position="308"/>
    </location>
    <ligand>
        <name>S-adenosyl-L-methionine</name>
        <dbReference type="ChEBI" id="CHEBI:59789"/>
    </ligand>
</feature>
<evidence type="ECO:0000256" key="5">
    <source>
        <dbReference type="ARBA" id="ARBA00022691"/>
    </source>
</evidence>
<dbReference type="GO" id="GO:0008168">
    <property type="term" value="F:methyltransferase activity"/>
    <property type="evidence" value="ECO:0007669"/>
    <property type="project" value="UniProtKB-KW"/>
</dbReference>
<dbReference type="Pfam" id="PF05958">
    <property type="entry name" value="tRNA_U5-meth_tr"/>
    <property type="match status" value="1"/>
</dbReference>
<dbReference type="NCBIfam" id="TIGR00479">
    <property type="entry name" value="rumA"/>
    <property type="match status" value="1"/>
</dbReference>
<dbReference type="PROSITE" id="PS01230">
    <property type="entry name" value="TRMA_1"/>
    <property type="match status" value="1"/>
</dbReference>
<dbReference type="Pfam" id="PF01938">
    <property type="entry name" value="TRAM"/>
    <property type="match status" value="1"/>
</dbReference>
<dbReference type="GO" id="GO:0032259">
    <property type="term" value="P:methylation"/>
    <property type="evidence" value="ECO:0007669"/>
    <property type="project" value="UniProtKB-KW"/>
</dbReference>
<keyword evidence="1 9" id="KW-0004">4Fe-4S</keyword>
<protein>
    <recommendedName>
        <fullName evidence="9">23S rRNA (uracil(1939)-C(5))-methyltransferase RlmD</fullName>
        <ecNumber evidence="9">2.1.1.190</ecNumber>
    </recommendedName>
    <alternativeName>
        <fullName evidence="9">23S rRNA(m5U1939)-methyltransferase</fullName>
    </alternativeName>
</protein>
<evidence type="ECO:0000256" key="9">
    <source>
        <dbReference type="HAMAP-Rule" id="MF_01010"/>
    </source>
</evidence>
<keyword evidence="8 9" id="KW-0411">Iron-sulfur</keyword>
<feature type="binding site" evidence="9 10">
    <location>
        <position position="303"/>
    </location>
    <ligand>
        <name>S-adenosyl-L-methionine</name>
        <dbReference type="ChEBI" id="CHEBI:59789"/>
    </ligand>
</feature>
<evidence type="ECO:0000259" key="12">
    <source>
        <dbReference type="PROSITE" id="PS50926"/>
    </source>
</evidence>
<comment type="catalytic activity">
    <reaction evidence="9">
        <text>uridine(1939) in 23S rRNA + S-adenosyl-L-methionine = 5-methyluridine(1939) in 23S rRNA + S-adenosyl-L-homocysteine + H(+)</text>
        <dbReference type="Rhea" id="RHEA:42908"/>
        <dbReference type="Rhea" id="RHEA-COMP:10278"/>
        <dbReference type="Rhea" id="RHEA-COMP:10279"/>
        <dbReference type="ChEBI" id="CHEBI:15378"/>
        <dbReference type="ChEBI" id="CHEBI:57856"/>
        <dbReference type="ChEBI" id="CHEBI:59789"/>
        <dbReference type="ChEBI" id="CHEBI:65315"/>
        <dbReference type="ChEBI" id="CHEBI:74447"/>
        <dbReference type="EC" id="2.1.1.190"/>
    </reaction>
</comment>
<feature type="binding site" evidence="9">
    <location>
        <position position="82"/>
    </location>
    <ligand>
        <name>[4Fe-4S] cluster</name>
        <dbReference type="ChEBI" id="CHEBI:49883"/>
    </ligand>
</feature>
<dbReference type="PROSITE" id="PS01231">
    <property type="entry name" value="TRMA_2"/>
    <property type="match status" value="1"/>
</dbReference>
<dbReference type="InterPro" id="IPR010280">
    <property type="entry name" value="U5_MeTrfase_fam"/>
</dbReference>
<dbReference type="PANTHER" id="PTHR11061:SF49">
    <property type="entry name" value="23S RRNA (URACIL(1939)-C(5))-METHYLTRANSFERASE RLMD"/>
    <property type="match status" value="1"/>
</dbReference>
<dbReference type="PROSITE" id="PS51687">
    <property type="entry name" value="SAM_MT_RNA_M5U"/>
    <property type="match status" value="1"/>
</dbReference>
<organism evidence="13 14">
    <name type="scientific">Pseudaeromonas sharmana</name>
    <dbReference type="NCBI Taxonomy" id="328412"/>
    <lineage>
        <taxon>Bacteria</taxon>
        <taxon>Pseudomonadati</taxon>
        <taxon>Pseudomonadota</taxon>
        <taxon>Gammaproteobacteria</taxon>
        <taxon>Aeromonadales</taxon>
        <taxon>Aeromonadaceae</taxon>
        <taxon>Pseudaeromonas</taxon>
    </lineage>
</organism>
<dbReference type="HAMAP" id="MF_01010">
    <property type="entry name" value="23SrRNA_methyltr_RlmD"/>
    <property type="match status" value="1"/>
</dbReference>
<keyword evidence="5 9" id="KW-0949">S-adenosyl-L-methionine</keyword>
<name>A0ABV8CMF8_9GAMM</name>
<gene>
    <name evidence="9 13" type="primary">rlmD</name>
    <name evidence="13" type="ORF">ACFOSS_06905</name>
</gene>
<dbReference type="NCBIfam" id="NF009639">
    <property type="entry name" value="PRK13168.1"/>
    <property type="match status" value="1"/>
</dbReference>
<keyword evidence="7 9" id="KW-0408">Iron</keyword>
<keyword evidence="3 9" id="KW-0489">Methyltransferase</keyword>
<dbReference type="InterPro" id="IPR029063">
    <property type="entry name" value="SAM-dependent_MTases_sf"/>
</dbReference>
<accession>A0ABV8CMF8</accession>
<evidence type="ECO:0000313" key="14">
    <source>
        <dbReference type="Proteomes" id="UP001595692"/>
    </source>
</evidence>
<dbReference type="InterPro" id="IPR012340">
    <property type="entry name" value="NA-bd_OB-fold"/>
</dbReference>
<dbReference type="PANTHER" id="PTHR11061">
    <property type="entry name" value="RNA M5U METHYLTRANSFERASE"/>
    <property type="match status" value="1"/>
</dbReference>
<evidence type="ECO:0000256" key="3">
    <source>
        <dbReference type="ARBA" id="ARBA00022603"/>
    </source>
</evidence>
<dbReference type="Gene3D" id="3.40.50.150">
    <property type="entry name" value="Vaccinia Virus protein VP39"/>
    <property type="match status" value="1"/>
</dbReference>
<feature type="binding site" evidence="9">
    <location>
        <position position="88"/>
    </location>
    <ligand>
        <name>[4Fe-4S] cluster</name>
        <dbReference type="ChEBI" id="CHEBI:49883"/>
    </ligand>
</feature>
<comment type="caution">
    <text evidence="13">The sequence shown here is derived from an EMBL/GenBank/DDBJ whole genome shotgun (WGS) entry which is preliminary data.</text>
</comment>
<dbReference type="RefSeq" id="WP_377151453.1">
    <property type="nucleotide sequence ID" value="NZ_JBHSAF010000006.1"/>
</dbReference>
<keyword evidence="6 9" id="KW-0479">Metal-binding</keyword>
<evidence type="ECO:0000256" key="2">
    <source>
        <dbReference type="ARBA" id="ARBA00022552"/>
    </source>
</evidence>
<feature type="active site" description="Nucleophile" evidence="9 10">
    <location>
        <position position="398"/>
    </location>
</feature>
<feature type="domain" description="TRAM" evidence="12">
    <location>
        <begin position="9"/>
        <end position="69"/>
    </location>
</feature>
<evidence type="ECO:0000256" key="7">
    <source>
        <dbReference type="ARBA" id="ARBA00023004"/>
    </source>
</evidence>
<dbReference type="InterPro" id="IPR030391">
    <property type="entry name" value="MeTrfase_TrmA_CS"/>
</dbReference>
<evidence type="ECO:0000256" key="11">
    <source>
        <dbReference type="PROSITE-ProRule" id="PRU10015"/>
    </source>
</evidence>
<evidence type="ECO:0000256" key="4">
    <source>
        <dbReference type="ARBA" id="ARBA00022679"/>
    </source>
</evidence>
<comment type="similarity">
    <text evidence="9">Belongs to the class I-like SAM-binding methyltransferase superfamily. RNA M5U methyltransferase family. RlmD subfamily.</text>
</comment>
<dbReference type="InterPro" id="IPR030390">
    <property type="entry name" value="MeTrfase_TrmA_AS"/>
</dbReference>
<evidence type="ECO:0000313" key="13">
    <source>
        <dbReference type="EMBL" id="MFC3913190.1"/>
    </source>
</evidence>
<dbReference type="SUPFAM" id="SSF50249">
    <property type="entry name" value="Nucleic acid-binding proteins"/>
    <property type="match status" value="1"/>
</dbReference>
<feature type="binding site" evidence="9 10">
    <location>
        <position position="324"/>
    </location>
    <ligand>
        <name>S-adenosyl-L-methionine</name>
        <dbReference type="ChEBI" id="CHEBI:59789"/>
    </ligand>
</feature>
<feature type="binding site" evidence="9 10">
    <location>
        <position position="274"/>
    </location>
    <ligand>
        <name>S-adenosyl-L-methionine</name>
        <dbReference type="ChEBI" id="CHEBI:59789"/>
    </ligand>
</feature>
<reference evidence="14" key="1">
    <citation type="journal article" date="2019" name="Int. J. Syst. Evol. Microbiol.">
        <title>The Global Catalogue of Microorganisms (GCM) 10K type strain sequencing project: providing services to taxonomists for standard genome sequencing and annotation.</title>
        <authorList>
            <consortium name="The Broad Institute Genomics Platform"/>
            <consortium name="The Broad Institute Genome Sequencing Center for Infectious Disease"/>
            <person name="Wu L."/>
            <person name="Ma J."/>
        </authorList>
    </citation>
    <scope>NUCLEOTIDE SEQUENCE [LARGE SCALE GENOMIC DNA]</scope>
    <source>
        <strain evidence="14">CCUG 54939</strain>
    </source>
</reference>
<feature type="binding site" evidence="9 10">
    <location>
        <position position="372"/>
    </location>
    <ligand>
        <name>S-adenosyl-L-methionine</name>
        <dbReference type="ChEBI" id="CHEBI:59789"/>
    </ligand>
</feature>
<feature type="binding site" evidence="9">
    <location>
        <position position="91"/>
    </location>
    <ligand>
        <name>[4Fe-4S] cluster</name>
        <dbReference type="ChEBI" id="CHEBI:49883"/>
    </ligand>
</feature>
<evidence type="ECO:0000256" key="6">
    <source>
        <dbReference type="ARBA" id="ARBA00022723"/>
    </source>
</evidence>
<dbReference type="Gene3D" id="2.40.50.1070">
    <property type="match status" value="1"/>
</dbReference>
<keyword evidence="14" id="KW-1185">Reference proteome</keyword>
<sequence length="441" mass="48992">MAQFFKPQPKTPTRITLEVQVDSLDLHGVGVGRHQGKALFIDGAMPGERVKVRLEDDKKKQHAQAQLLSVLTPSNERQAPICPHYADCGGCSTQHLPAQMQISCKVAGVQQLFRRLAATEIGEPEACVTGPAQGYRRVCRLAIKYDKKARLARLGFRRRQSHELVEVAGCPVLEPALSALITPLRVLCNQLTSFRDLGHVELCAADNGTVLLVRHNGQPPAGDLERLCEFATQHRLQAYLQTDAGPVALQDGALTPGYRIDEQWIRFLPGDFLQVNRTINEQMVATVLQWLAPKADDKVLDLFCGLGNFTLPLGRRAGEVVGIEGVREMVLRARQNAADNGVERARFFQCNLDEPFHDMPWAREPFSLVLLDPARPGAAGVMPHLMRLAPKRLVYVSCNPVTAARDCKLLFSAGYQLVRWSLFDMFPQTGHVETILLFEKV</sequence>